<comment type="caution">
    <text evidence="1">The sequence shown here is derived from an EMBL/GenBank/DDBJ whole genome shotgun (WGS) entry which is preliminary data.</text>
</comment>
<dbReference type="AlphaFoldDB" id="A0AAV8XQK8"/>
<proteinExistence type="predicted"/>
<reference evidence="1" key="1">
    <citation type="journal article" date="2023" name="Insect Mol. Biol.">
        <title>Genome sequencing provides insights into the evolution of gene families encoding plant cell wall-degrading enzymes in longhorned beetles.</title>
        <authorList>
            <person name="Shin N.R."/>
            <person name="Okamura Y."/>
            <person name="Kirsch R."/>
            <person name="Pauchet Y."/>
        </authorList>
    </citation>
    <scope>NUCLEOTIDE SEQUENCE</scope>
    <source>
        <strain evidence="1">AMC_N1</strain>
    </source>
</reference>
<dbReference type="EMBL" id="JAPWTK010000383">
    <property type="protein sequence ID" value="KAJ8941201.1"/>
    <property type="molecule type" value="Genomic_DNA"/>
</dbReference>
<accession>A0AAV8XQK8</accession>
<protein>
    <submittedName>
        <fullName evidence="1">Uncharacterized protein</fullName>
    </submittedName>
</protein>
<name>A0AAV8XQK8_9CUCU</name>
<organism evidence="1 2">
    <name type="scientific">Aromia moschata</name>
    <dbReference type="NCBI Taxonomy" id="1265417"/>
    <lineage>
        <taxon>Eukaryota</taxon>
        <taxon>Metazoa</taxon>
        <taxon>Ecdysozoa</taxon>
        <taxon>Arthropoda</taxon>
        <taxon>Hexapoda</taxon>
        <taxon>Insecta</taxon>
        <taxon>Pterygota</taxon>
        <taxon>Neoptera</taxon>
        <taxon>Endopterygota</taxon>
        <taxon>Coleoptera</taxon>
        <taxon>Polyphaga</taxon>
        <taxon>Cucujiformia</taxon>
        <taxon>Chrysomeloidea</taxon>
        <taxon>Cerambycidae</taxon>
        <taxon>Cerambycinae</taxon>
        <taxon>Callichromatini</taxon>
        <taxon>Aromia</taxon>
    </lineage>
</organism>
<sequence length="107" mass="12884">MISLRVTLSTQRERHMYLIKTTQEDKILRGQIKYKPEFSFQGQTAYRRRPPLFREFRLYNIHLLTRDTSSVLHSVDRVRPSEILARLRAQFVDETLSKTQVYQWQVA</sequence>
<gene>
    <name evidence="1" type="ORF">NQ318_002816</name>
</gene>
<evidence type="ECO:0000313" key="1">
    <source>
        <dbReference type="EMBL" id="KAJ8941201.1"/>
    </source>
</evidence>
<keyword evidence="2" id="KW-1185">Reference proteome</keyword>
<dbReference type="Proteomes" id="UP001162162">
    <property type="component" value="Unassembled WGS sequence"/>
</dbReference>
<evidence type="ECO:0000313" key="2">
    <source>
        <dbReference type="Proteomes" id="UP001162162"/>
    </source>
</evidence>